<keyword evidence="6" id="KW-1185">Reference proteome</keyword>
<dbReference type="GO" id="GO:0003677">
    <property type="term" value="F:DNA binding"/>
    <property type="evidence" value="ECO:0007669"/>
    <property type="project" value="InterPro"/>
</dbReference>
<reference evidence="5 6" key="1">
    <citation type="submission" date="2023-11" db="EMBL/GenBank/DDBJ databases">
        <title>Halocaridina rubra genome assembly.</title>
        <authorList>
            <person name="Smith C."/>
        </authorList>
    </citation>
    <scope>NUCLEOTIDE SEQUENCE [LARGE SCALE GENOMIC DNA]</scope>
    <source>
        <strain evidence="5">EP-1</strain>
        <tissue evidence="5">Whole</tissue>
    </source>
</reference>
<keyword evidence="3" id="KW-0862">Zinc</keyword>
<dbReference type="SUPFAM" id="SSF57667">
    <property type="entry name" value="beta-beta-alpha zinc fingers"/>
    <property type="match status" value="1"/>
</dbReference>
<dbReference type="InterPro" id="IPR003656">
    <property type="entry name" value="Znf_BED"/>
</dbReference>
<protein>
    <recommendedName>
        <fullName evidence="4">BED-type domain-containing protein</fullName>
    </recommendedName>
</protein>
<accession>A0AAN8XES4</accession>
<dbReference type="Proteomes" id="UP001381693">
    <property type="component" value="Unassembled WGS sequence"/>
</dbReference>
<organism evidence="5 6">
    <name type="scientific">Halocaridina rubra</name>
    <name type="common">Hawaiian red shrimp</name>
    <dbReference type="NCBI Taxonomy" id="373956"/>
    <lineage>
        <taxon>Eukaryota</taxon>
        <taxon>Metazoa</taxon>
        <taxon>Ecdysozoa</taxon>
        <taxon>Arthropoda</taxon>
        <taxon>Crustacea</taxon>
        <taxon>Multicrustacea</taxon>
        <taxon>Malacostraca</taxon>
        <taxon>Eumalacostraca</taxon>
        <taxon>Eucarida</taxon>
        <taxon>Decapoda</taxon>
        <taxon>Pleocyemata</taxon>
        <taxon>Caridea</taxon>
        <taxon>Atyoidea</taxon>
        <taxon>Atyidae</taxon>
        <taxon>Halocaridina</taxon>
    </lineage>
</organism>
<evidence type="ECO:0000256" key="3">
    <source>
        <dbReference type="ARBA" id="ARBA00022833"/>
    </source>
</evidence>
<evidence type="ECO:0000256" key="2">
    <source>
        <dbReference type="ARBA" id="ARBA00022771"/>
    </source>
</evidence>
<dbReference type="GO" id="GO:0008270">
    <property type="term" value="F:zinc ion binding"/>
    <property type="evidence" value="ECO:0007669"/>
    <property type="project" value="UniProtKB-KW"/>
</dbReference>
<dbReference type="InterPro" id="IPR036236">
    <property type="entry name" value="Znf_C2H2_sf"/>
</dbReference>
<dbReference type="EMBL" id="JAXCGZ010003874">
    <property type="protein sequence ID" value="KAK7082846.1"/>
    <property type="molecule type" value="Genomic_DNA"/>
</dbReference>
<feature type="domain" description="BED-type" evidence="4">
    <location>
        <begin position="5"/>
        <end position="48"/>
    </location>
</feature>
<keyword evidence="1" id="KW-0479">Metal-binding</keyword>
<evidence type="ECO:0000313" key="5">
    <source>
        <dbReference type="EMBL" id="KAK7082846.1"/>
    </source>
</evidence>
<proteinExistence type="predicted"/>
<evidence type="ECO:0000259" key="4">
    <source>
        <dbReference type="Pfam" id="PF02892"/>
    </source>
</evidence>
<dbReference type="AlphaFoldDB" id="A0AAN8XES4"/>
<evidence type="ECO:0000313" key="6">
    <source>
        <dbReference type="Proteomes" id="UP001381693"/>
    </source>
</evidence>
<dbReference type="SMART" id="SM00614">
    <property type="entry name" value="ZnF_BED"/>
    <property type="match status" value="1"/>
</dbReference>
<gene>
    <name evidence="5" type="ORF">SK128_003841</name>
</gene>
<keyword evidence="2" id="KW-0863">Zinc-finger</keyword>
<comment type="caution">
    <text evidence="5">The sequence shown here is derived from an EMBL/GenBank/DDBJ whole genome shotgun (WGS) entry which is preliminary data.</text>
</comment>
<dbReference type="Pfam" id="PF02892">
    <property type="entry name" value="zf-BED"/>
    <property type="match status" value="1"/>
</dbReference>
<name>A0AAN8XES4_HALRR</name>
<sequence>MVGRSKVWQLAQFADGGKKEVQCNLCPARIKFVGNTTNIARHLEIKHPVEFAALDPFSSSNALQGRHEVLQRHQAEKQNQRKEEEAICRILARHREELSKSSTMDVNASGPASHPTARGCTITLAPATPWAWHTPVISSRIIVRNDIIACADTGLLYTHTSNDVLTEPTYVSKFASLGTPLPPPYPRVV</sequence>
<evidence type="ECO:0000256" key="1">
    <source>
        <dbReference type="ARBA" id="ARBA00022723"/>
    </source>
</evidence>